<evidence type="ECO:0000256" key="3">
    <source>
        <dbReference type="ARBA" id="ARBA00024247"/>
    </source>
</evidence>
<dbReference type="InterPro" id="IPR010038">
    <property type="entry name" value="MoaD_arc-typ"/>
</dbReference>
<dbReference type="Pfam" id="PF02597">
    <property type="entry name" value="ThiS"/>
    <property type="match status" value="1"/>
</dbReference>
<dbReference type="PANTHER" id="PTHR33359:SF1">
    <property type="entry name" value="MOLYBDOPTERIN SYNTHASE SULFUR CARRIER SUBUNIT"/>
    <property type="match status" value="1"/>
</dbReference>
<accession>A0A2Z4Y8X5</accession>
<evidence type="ECO:0000256" key="1">
    <source>
        <dbReference type="ARBA" id="ARBA00022741"/>
    </source>
</evidence>
<dbReference type="InterPro" id="IPR003749">
    <property type="entry name" value="ThiS/MoaD-like"/>
</dbReference>
<organism evidence="4 5">
    <name type="scientific">Sumerlaea chitinivorans</name>
    <dbReference type="NCBI Taxonomy" id="2250252"/>
    <lineage>
        <taxon>Bacteria</taxon>
        <taxon>Candidatus Sumerlaeota</taxon>
        <taxon>Candidatus Sumerlaeia</taxon>
        <taxon>Candidatus Sumerlaeales</taxon>
        <taxon>Candidatus Sumerlaeaceae</taxon>
        <taxon>Candidatus Sumerlaea</taxon>
    </lineage>
</organism>
<dbReference type="EMBL" id="CP030759">
    <property type="protein sequence ID" value="AXA37278.1"/>
    <property type="molecule type" value="Genomic_DNA"/>
</dbReference>
<name>A0A2Z4Y8X5_SUMC1</name>
<comment type="similarity">
    <text evidence="2">Belongs to the MoaD family.</text>
</comment>
<dbReference type="Proteomes" id="UP000262583">
    <property type="component" value="Chromosome"/>
</dbReference>
<evidence type="ECO:0000256" key="2">
    <source>
        <dbReference type="ARBA" id="ARBA00024200"/>
    </source>
</evidence>
<dbReference type="AlphaFoldDB" id="A0A2Z4Y8X5"/>
<dbReference type="GO" id="GO:0000166">
    <property type="term" value="F:nucleotide binding"/>
    <property type="evidence" value="ECO:0007669"/>
    <property type="project" value="UniProtKB-KW"/>
</dbReference>
<dbReference type="NCBIfam" id="TIGR01687">
    <property type="entry name" value="moaD_arch"/>
    <property type="match status" value="1"/>
</dbReference>
<proteinExistence type="inferred from homology"/>
<evidence type="ECO:0000313" key="4">
    <source>
        <dbReference type="EMBL" id="AXA37278.1"/>
    </source>
</evidence>
<dbReference type="CDD" id="cd00754">
    <property type="entry name" value="Ubl_MoaD"/>
    <property type="match status" value="1"/>
</dbReference>
<dbReference type="InterPro" id="IPR012675">
    <property type="entry name" value="Beta-grasp_dom_sf"/>
</dbReference>
<dbReference type="SUPFAM" id="SSF54285">
    <property type="entry name" value="MoaD/ThiS"/>
    <property type="match status" value="1"/>
</dbReference>
<sequence>MNIVVRYYQKLREITGRSHEEHVMDTPGATVQDLVCRLVARYPELVHYKNSLLYARNDEYCEPTAQLADGDVVDLMPPFSGG</sequence>
<reference evidence="4 5" key="1">
    <citation type="submission" date="2018-05" db="EMBL/GenBank/DDBJ databases">
        <title>A metagenomic window into the 2 km-deep terrestrial subsurface aquifer revealed taxonomically and functionally diverse microbial community comprising novel uncultured bacterial lineages.</title>
        <authorList>
            <person name="Kadnikov V.V."/>
            <person name="Mardanov A.V."/>
            <person name="Beletsky A.V."/>
            <person name="Banks D."/>
            <person name="Pimenov N.V."/>
            <person name="Frank Y.A."/>
            <person name="Karnachuk O.V."/>
            <person name="Ravin N.V."/>
        </authorList>
    </citation>
    <scope>NUCLEOTIDE SEQUENCE [LARGE SCALE GENOMIC DNA]</scope>
    <source>
        <strain evidence="4">BY</strain>
    </source>
</reference>
<evidence type="ECO:0000313" key="5">
    <source>
        <dbReference type="Proteomes" id="UP000262583"/>
    </source>
</evidence>
<dbReference type="KEGG" id="schv:BRCON_2536"/>
<keyword evidence="1" id="KW-0547">Nucleotide-binding</keyword>
<dbReference type="InterPro" id="IPR044672">
    <property type="entry name" value="MOCS2A"/>
</dbReference>
<dbReference type="Gene3D" id="3.10.20.30">
    <property type="match status" value="1"/>
</dbReference>
<protein>
    <recommendedName>
        <fullName evidence="3">Molybdopterin synthase sulfur carrier subunit</fullName>
    </recommendedName>
</protein>
<dbReference type="InterPro" id="IPR016155">
    <property type="entry name" value="Mopterin_synth/thiamin_S_b"/>
</dbReference>
<dbReference type="GO" id="GO:1990133">
    <property type="term" value="C:molybdopterin adenylyltransferase complex"/>
    <property type="evidence" value="ECO:0007669"/>
    <property type="project" value="TreeGrafter"/>
</dbReference>
<dbReference type="GO" id="GO:0006777">
    <property type="term" value="P:Mo-molybdopterin cofactor biosynthetic process"/>
    <property type="evidence" value="ECO:0007669"/>
    <property type="project" value="InterPro"/>
</dbReference>
<dbReference type="UniPathway" id="UPA00344"/>
<dbReference type="PANTHER" id="PTHR33359">
    <property type="entry name" value="MOLYBDOPTERIN SYNTHASE SULFUR CARRIER SUBUNIT"/>
    <property type="match status" value="1"/>
</dbReference>
<gene>
    <name evidence="4" type="ORF">BRCON_2536</name>
</gene>